<dbReference type="AlphaFoldDB" id="A0A3Q3XH86"/>
<accession>A0A3Q3XH86</accession>
<reference evidence="4" key="1">
    <citation type="submission" date="2025-08" db="UniProtKB">
        <authorList>
            <consortium name="Ensembl"/>
        </authorList>
    </citation>
    <scope>IDENTIFICATION</scope>
</reference>
<reference evidence="4" key="2">
    <citation type="submission" date="2025-09" db="UniProtKB">
        <authorList>
            <consortium name="Ensembl"/>
        </authorList>
    </citation>
    <scope>IDENTIFICATION</scope>
</reference>
<dbReference type="SUPFAM" id="SSF50729">
    <property type="entry name" value="PH domain-like"/>
    <property type="match status" value="1"/>
</dbReference>
<evidence type="ECO:0000259" key="3">
    <source>
        <dbReference type="PROSITE" id="PS50003"/>
    </source>
</evidence>
<dbReference type="Pfam" id="PF00169">
    <property type="entry name" value="PH"/>
    <property type="match status" value="1"/>
</dbReference>
<organism evidence="4 5">
    <name type="scientific">Mola mola</name>
    <name type="common">Ocean sunfish</name>
    <name type="synonym">Tetraodon mola</name>
    <dbReference type="NCBI Taxonomy" id="94237"/>
    <lineage>
        <taxon>Eukaryota</taxon>
        <taxon>Metazoa</taxon>
        <taxon>Chordata</taxon>
        <taxon>Craniata</taxon>
        <taxon>Vertebrata</taxon>
        <taxon>Euteleostomi</taxon>
        <taxon>Actinopterygii</taxon>
        <taxon>Neopterygii</taxon>
        <taxon>Teleostei</taxon>
        <taxon>Neoteleostei</taxon>
        <taxon>Acanthomorphata</taxon>
        <taxon>Eupercaria</taxon>
        <taxon>Tetraodontiformes</taxon>
        <taxon>Molidae</taxon>
        <taxon>Mola</taxon>
    </lineage>
</organism>
<protein>
    <recommendedName>
        <fullName evidence="1">Sesquipedalian</fullName>
        <shortName evidence="1">Ses</shortName>
    </recommendedName>
    <alternativeName>
        <fullName evidence="1">PH domain-containing endocytic trafficking adaptor</fullName>
    </alternativeName>
</protein>
<feature type="domain" description="PH" evidence="3">
    <location>
        <begin position="17"/>
        <end position="113"/>
    </location>
</feature>
<dbReference type="GO" id="GO:0055037">
    <property type="term" value="C:recycling endosome"/>
    <property type="evidence" value="ECO:0007669"/>
    <property type="project" value="UniProtKB-SubCell"/>
</dbReference>
<dbReference type="PANTHER" id="PTHR22902">
    <property type="entry name" value="SESQUIPEDALIAN"/>
    <property type="match status" value="1"/>
</dbReference>
<keyword evidence="1" id="KW-0968">Cytoplasmic vesicle</keyword>
<keyword evidence="1" id="KW-0967">Endosome</keyword>
<comment type="function">
    <text evidence="1">Plays a role in endocytic trafficking. Required for receptor recycling from endosomes, both to the trans-Golgi network and the plasma membrane.</text>
</comment>
<dbReference type="Gene3D" id="2.30.29.30">
    <property type="entry name" value="Pleckstrin-homology domain (PH domain)/Phosphotyrosine-binding domain (PTB)"/>
    <property type="match status" value="1"/>
</dbReference>
<sequence>MKPHKKILTHYLSCTSPVDKEGYLYKKKKRNATYLRRWFVLKANLLFYQERPADRHLLGVIVLEGCTVRHSEPDGQFAFSLVFEGAGLKTYRFAAGDRQSQESWVKALLSASHRYLSLLLRDLRGQYEGVYHQRTQNSSKSEDIVLNIHSWDRRSSAVREGRSLSASIVLQPPTKAMAKNSPVWLKRNALVTPLNAPAALHAEWPLVDFNPPVDFSKLHDYYGQEVKKAREEWLKSGRAEEEHNEGALINPCKGPPTV</sequence>
<dbReference type="GO" id="GO:0001881">
    <property type="term" value="P:receptor recycling"/>
    <property type="evidence" value="ECO:0007669"/>
    <property type="project" value="UniProtKB-UniRule"/>
</dbReference>
<keyword evidence="5" id="KW-1185">Reference proteome</keyword>
<dbReference type="STRING" id="94237.ENSMMOP00000022546"/>
<dbReference type="InterPro" id="IPR011993">
    <property type="entry name" value="PH-like_dom_sf"/>
</dbReference>
<dbReference type="GO" id="GO:0005769">
    <property type="term" value="C:early endosome"/>
    <property type="evidence" value="ECO:0007669"/>
    <property type="project" value="UniProtKB-SubCell"/>
</dbReference>
<dbReference type="GO" id="GO:0007032">
    <property type="term" value="P:endosome organization"/>
    <property type="evidence" value="ECO:0007669"/>
    <property type="project" value="UniProtKB-UniRule"/>
</dbReference>
<evidence type="ECO:0000256" key="1">
    <source>
        <dbReference type="RuleBase" id="RU369082"/>
    </source>
</evidence>
<evidence type="ECO:0000313" key="5">
    <source>
        <dbReference type="Proteomes" id="UP000261620"/>
    </source>
</evidence>
<keyword evidence="1" id="KW-0597">Phosphoprotein</keyword>
<dbReference type="SMART" id="SM00233">
    <property type="entry name" value="PH"/>
    <property type="match status" value="1"/>
</dbReference>
<evidence type="ECO:0000256" key="2">
    <source>
        <dbReference type="SAM" id="MobiDB-lite"/>
    </source>
</evidence>
<name>A0A3Q3XH86_MOLML</name>
<dbReference type="PANTHER" id="PTHR22902:SF17">
    <property type="entry name" value="SESQUIPEDALIAN-1"/>
    <property type="match status" value="1"/>
</dbReference>
<comment type="similarity">
    <text evidence="1">Belongs to the sesquipedalian family.</text>
</comment>
<dbReference type="GO" id="GO:0030136">
    <property type="term" value="C:clathrin-coated vesicle"/>
    <property type="evidence" value="ECO:0007669"/>
    <property type="project" value="UniProtKB-SubCell"/>
</dbReference>
<dbReference type="PROSITE" id="PS50003">
    <property type="entry name" value="PH_DOMAIN"/>
    <property type="match status" value="1"/>
</dbReference>
<dbReference type="Proteomes" id="UP000261620">
    <property type="component" value="Unplaced"/>
</dbReference>
<dbReference type="GO" id="GO:0005802">
    <property type="term" value="C:trans-Golgi network"/>
    <property type="evidence" value="ECO:0007669"/>
    <property type="project" value="UniProtKB-UniRule"/>
</dbReference>
<dbReference type="OMA" id="EGCTVQM"/>
<dbReference type="GO" id="GO:0042147">
    <property type="term" value="P:retrograde transport, endosome to Golgi"/>
    <property type="evidence" value="ECO:0007669"/>
    <property type="project" value="UniProtKB-UniRule"/>
</dbReference>
<keyword evidence="1" id="KW-0333">Golgi apparatus</keyword>
<dbReference type="InterPro" id="IPR001849">
    <property type="entry name" value="PH_domain"/>
</dbReference>
<proteinExistence type="inferred from homology"/>
<evidence type="ECO:0000313" key="4">
    <source>
        <dbReference type="Ensembl" id="ENSMMOP00000022546.1"/>
    </source>
</evidence>
<dbReference type="InterPro" id="IPR045188">
    <property type="entry name" value="Boi1/Boi2-like"/>
</dbReference>
<comment type="subcellular location">
    <subcellularLocation>
        <location evidence="1">Early endosome</location>
    </subcellularLocation>
    <subcellularLocation>
        <location evidence="1">Recycling endosome</location>
    </subcellularLocation>
    <subcellularLocation>
        <location evidence="1">Golgi apparatus</location>
        <location evidence="1">trans-Golgi network</location>
    </subcellularLocation>
    <subcellularLocation>
        <location evidence="1">Cytoplasmic vesicle</location>
        <location evidence="1">Clathrin-coated vesicle</location>
    </subcellularLocation>
</comment>
<feature type="region of interest" description="Disordered" evidence="2">
    <location>
        <begin position="238"/>
        <end position="258"/>
    </location>
</feature>
<dbReference type="Ensembl" id="ENSMMOT00000022917.1">
    <property type="protein sequence ID" value="ENSMMOP00000022546.1"/>
    <property type="gene ID" value="ENSMMOG00000017135.1"/>
</dbReference>
<dbReference type="GO" id="GO:0005829">
    <property type="term" value="C:cytosol"/>
    <property type="evidence" value="ECO:0007669"/>
    <property type="project" value="GOC"/>
</dbReference>